<evidence type="ECO:0000313" key="1">
    <source>
        <dbReference type="EMBL" id="MDR7097798.1"/>
    </source>
</evidence>
<accession>A0ABU1VKT6</accession>
<sequence>MSKPLDYIACYATVHLHERKYTNPRLAEA</sequence>
<name>A0ABU1VKT6_9GAMM</name>
<dbReference type="Proteomes" id="UP001267878">
    <property type="component" value="Unassembled WGS sequence"/>
</dbReference>
<reference evidence="1 2" key="1">
    <citation type="submission" date="2023-07" db="EMBL/GenBank/DDBJ databases">
        <title>Sorghum-associated microbial communities from plants grown in Nebraska, USA.</title>
        <authorList>
            <person name="Schachtman D."/>
        </authorList>
    </citation>
    <scope>NUCLEOTIDE SEQUENCE [LARGE SCALE GENOMIC DNA]</scope>
    <source>
        <strain evidence="1 2">BE187</strain>
    </source>
</reference>
<proteinExistence type="predicted"/>
<organism evidence="1 2">
    <name type="scientific">Agrilutibacter niabensis</name>
    <dbReference type="NCBI Taxonomy" id="380628"/>
    <lineage>
        <taxon>Bacteria</taxon>
        <taxon>Pseudomonadati</taxon>
        <taxon>Pseudomonadota</taxon>
        <taxon>Gammaproteobacteria</taxon>
        <taxon>Lysobacterales</taxon>
        <taxon>Lysobacteraceae</taxon>
        <taxon>Agrilutibacter</taxon>
    </lineage>
</organism>
<keyword evidence="2" id="KW-1185">Reference proteome</keyword>
<gene>
    <name evidence="1" type="ORF">J2X04_000145</name>
</gene>
<dbReference type="EMBL" id="JAVDVW010000001">
    <property type="protein sequence ID" value="MDR7097798.1"/>
    <property type="molecule type" value="Genomic_DNA"/>
</dbReference>
<protein>
    <submittedName>
        <fullName evidence="1">Uncharacterized protein</fullName>
    </submittedName>
</protein>
<evidence type="ECO:0000313" key="2">
    <source>
        <dbReference type="Proteomes" id="UP001267878"/>
    </source>
</evidence>
<comment type="caution">
    <text evidence="1">The sequence shown here is derived from an EMBL/GenBank/DDBJ whole genome shotgun (WGS) entry which is preliminary data.</text>
</comment>